<dbReference type="STRING" id="1449976.KALB_295"/>
<sequence>MQDDAELNAHELLLRLAGRLSDDQLWRFRDWLASGALPVLCRVLPRALLHDRIGLTVQEHGQLRAIGAAPGLASSVLGLDEVPAHRYTFSSESPDQAVTGDSVGVVLGATLRNRVGVGDVRCSWRHAVGEPSRRVVLASATADHHRLTGEVQRMLRALGEHDPCVEVLPQGFDLTPYHLAALDVSDLLCTGAADLVHS</sequence>
<gene>
    <name evidence="1" type="ORF">KALB_295</name>
</gene>
<protein>
    <submittedName>
        <fullName evidence="1">Uncharacterized protein</fullName>
    </submittedName>
</protein>
<dbReference type="HOGENOM" id="CLU_1313280_0_0_11"/>
<proteinExistence type="predicted"/>
<evidence type="ECO:0000313" key="2">
    <source>
        <dbReference type="Proteomes" id="UP000019225"/>
    </source>
</evidence>
<keyword evidence="2" id="KW-1185">Reference proteome</keyword>
<dbReference type="eggNOG" id="ENOG5033SAY">
    <property type="taxonomic scope" value="Bacteria"/>
</dbReference>
<evidence type="ECO:0000313" key="1">
    <source>
        <dbReference type="EMBL" id="AHH93672.1"/>
    </source>
</evidence>
<organism evidence="1 2">
    <name type="scientific">Kutzneria albida DSM 43870</name>
    <dbReference type="NCBI Taxonomy" id="1449976"/>
    <lineage>
        <taxon>Bacteria</taxon>
        <taxon>Bacillati</taxon>
        <taxon>Actinomycetota</taxon>
        <taxon>Actinomycetes</taxon>
        <taxon>Pseudonocardiales</taxon>
        <taxon>Pseudonocardiaceae</taxon>
        <taxon>Kutzneria</taxon>
    </lineage>
</organism>
<dbReference type="AlphaFoldDB" id="W5VYP5"/>
<accession>W5VYP5</accession>
<name>W5VYP5_9PSEU</name>
<reference evidence="1 2" key="1">
    <citation type="journal article" date="2014" name="BMC Genomics">
        <title>Complete genome sequence of producer of the glycopeptide antibiotic Aculeximycin Kutzneria albida DSM 43870T, a representative of minor genus of Pseudonocardiaceae.</title>
        <authorList>
            <person name="Rebets Y."/>
            <person name="Tokovenko B."/>
            <person name="Lushchyk I."/>
            <person name="Ruckert C."/>
            <person name="Zaburannyi N."/>
            <person name="Bechthold A."/>
            <person name="Kalinowski J."/>
            <person name="Luzhetskyy A."/>
        </authorList>
    </citation>
    <scope>NUCLEOTIDE SEQUENCE [LARGE SCALE GENOMIC DNA]</scope>
    <source>
        <strain evidence="1">DSM 43870</strain>
    </source>
</reference>
<dbReference type="KEGG" id="kal:KALB_295"/>
<dbReference type="RefSeq" id="WP_025353953.1">
    <property type="nucleotide sequence ID" value="NZ_CP007155.1"/>
</dbReference>
<dbReference type="Proteomes" id="UP000019225">
    <property type="component" value="Chromosome"/>
</dbReference>
<dbReference type="OrthoDB" id="3576083at2"/>
<dbReference type="EMBL" id="CP007155">
    <property type="protein sequence ID" value="AHH93672.1"/>
    <property type="molecule type" value="Genomic_DNA"/>
</dbReference>